<keyword evidence="4" id="KW-1185">Reference proteome</keyword>
<comment type="caution">
    <text evidence="3">The sequence shown here is derived from an EMBL/GenBank/DDBJ whole genome shotgun (WGS) entry which is preliminary data.</text>
</comment>
<evidence type="ECO:0000256" key="1">
    <source>
        <dbReference type="SAM" id="Coils"/>
    </source>
</evidence>
<evidence type="ECO:0000313" key="4">
    <source>
        <dbReference type="Proteomes" id="UP000664144"/>
    </source>
</evidence>
<organism evidence="3 4">
    <name type="scientific">Hymenobacter telluris</name>
    <dbReference type="NCBI Taxonomy" id="2816474"/>
    <lineage>
        <taxon>Bacteria</taxon>
        <taxon>Pseudomonadati</taxon>
        <taxon>Bacteroidota</taxon>
        <taxon>Cytophagia</taxon>
        <taxon>Cytophagales</taxon>
        <taxon>Hymenobacteraceae</taxon>
        <taxon>Hymenobacter</taxon>
    </lineage>
</organism>
<dbReference type="EMBL" id="JAFLQZ010000002">
    <property type="protein sequence ID" value="MBO0357244.1"/>
    <property type="molecule type" value="Genomic_DNA"/>
</dbReference>
<keyword evidence="2" id="KW-0732">Signal</keyword>
<sequence>MKSVFLFLCVLLAATLNGGSATAQLYEVRQSSVNYEKQERPAAKVLVDGTPDWTRDFWQSWLKDTYNIKTKGNGTLGVGKRDVLTAKQVPASSVSGKLIDLYAMVTAPSDSVTELAVFGGYDAKTYFSPEGTPTEFAAMRNMAQNFAAAARLKAYREQIEAAEKELRETEKEKDRLEKERVSLAKNTESNLEKIESLKKQNMENKLKASQDSAQLIVNGQQLELRKAKLQRRKDRLSTLDRK</sequence>
<name>A0A939EU84_9BACT</name>
<feature type="signal peptide" evidence="2">
    <location>
        <begin position="1"/>
        <end position="23"/>
    </location>
</feature>
<evidence type="ECO:0000313" key="3">
    <source>
        <dbReference type="EMBL" id="MBO0357244.1"/>
    </source>
</evidence>
<accession>A0A939EU84</accession>
<evidence type="ECO:0000256" key="2">
    <source>
        <dbReference type="SAM" id="SignalP"/>
    </source>
</evidence>
<dbReference type="RefSeq" id="WP_206981803.1">
    <property type="nucleotide sequence ID" value="NZ_JAFLQZ010000002.1"/>
</dbReference>
<reference evidence="3" key="1">
    <citation type="submission" date="2021-03" db="EMBL/GenBank/DDBJ databases">
        <authorList>
            <person name="Kim M.K."/>
        </authorList>
    </citation>
    <scope>NUCLEOTIDE SEQUENCE</scope>
    <source>
        <strain evidence="3">BT186</strain>
    </source>
</reference>
<keyword evidence="1" id="KW-0175">Coiled coil</keyword>
<proteinExistence type="predicted"/>
<feature type="coiled-coil region" evidence="1">
    <location>
        <begin position="145"/>
        <end position="239"/>
    </location>
</feature>
<protein>
    <submittedName>
        <fullName evidence="3">Uncharacterized protein</fullName>
    </submittedName>
</protein>
<dbReference type="Proteomes" id="UP000664144">
    <property type="component" value="Unassembled WGS sequence"/>
</dbReference>
<dbReference type="Gene3D" id="3.40.50.300">
    <property type="entry name" value="P-loop containing nucleotide triphosphate hydrolases"/>
    <property type="match status" value="1"/>
</dbReference>
<feature type="chain" id="PRO_5037597460" evidence="2">
    <location>
        <begin position="24"/>
        <end position="242"/>
    </location>
</feature>
<dbReference type="AlphaFoldDB" id="A0A939EU84"/>
<dbReference type="InterPro" id="IPR027417">
    <property type="entry name" value="P-loop_NTPase"/>
</dbReference>
<gene>
    <name evidence="3" type="ORF">J0X19_04755</name>
</gene>